<dbReference type="Proteomes" id="UP000287033">
    <property type="component" value="Unassembled WGS sequence"/>
</dbReference>
<accession>A0A401RL16</accession>
<dbReference type="InterPro" id="IPR011990">
    <property type="entry name" value="TPR-like_helical_dom_sf"/>
</dbReference>
<comment type="caution">
    <text evidence="7">The sequence shown here is derived from an EMBL/GenBank/DDBJ whole genome shotgun (WGS) entry which is preliminary data.</text>
</comment>
<evidence type="ECO:0000256" key="3">
    <source>
        <dbReference type="ARBA" id="ARBA00022737"/>
    </source>
</evidence>
<dbReference type="STRING" id="137246.A0A401RL16"/>
<sequence length="169" mass="19230">LQMANLAFLRGDLLNAEKLFKAAMSQLLQSGTSEDDNAMIEMSLKLCNIYVSTEQHSLAVEGYKWCIETLEEKVQREKDVPEDRAYEYATRASNLARETSHPDQCVILSNLARVLMHRGDYHEARCVYEEALTLAESSADKPIIQHIRNGMEELQAKAQQSQEVRESTH</sequence>
<name>A0A401RL16_CHIPU</name>
<dbReference type="OrthoDB" id="5986190at2759"/>
<dbReference type="PANTHER" id="PTHR13143">
    <property type="entry name" value="TETRATRICOPEPTIDE REPEAT PROTEIN 19"/>
    <property type="match status" value="1"/>
</dbReference>
<evidence type="ECO:0000313" key="8">
    <source>
        <dbReference type="Proteomes" id="UP000287033"/>
    </source>
</evidence>
<dbReference type="PANTHER" id="PTHR13143:SF6">
    <property type="entry name" value="TETRATRICOPEPTIDE REPEAT PROTEIN 19, MITOCHONDRIAL"/>
    <property type="match status" value="1"/>
</dbReference>
<dbReference type="SUPFAM" id="SSF48452">
    <property type="entry name" value="TPR-like"/>
    <property type="match status" value="1"/>
</dbReference>
<evidence type="ECO:0000256" key="5">
    <source>
        <dbReference type="ARBA" id="ARBA00022946"/>
    </source>
</evidence>
<keyword evidence="4" id="KW-0802">TPR repeat</keyword>
<gene>
    <name evidence="7" type="ORF">chiPu_0021725</name>
</gene>
<keyword evidence="6" id="KW-0496">Mitochondrion</keyword>
<evidence type="ECO:0000256" key="6">
    <source>
        <dbReference type="ARBA" id="ARBA00023128"/>
    </source>
</evidence>
<proteinExistence type="inferred from homology"/>
<reference evidence="7 8" key="1">
    <citation type="journal article" date="2018" name="Nat. Ecol. Evol.">
        <title>Shark genomes provide insights into elasmobranch evolution and the origin of vertebrates.</title>
        <authorList>
            <person name="Hara Y"/>
            <person name="Yamaguchi K"/>
            <person name="Onimaru K"/>
            <person name="Kadota M"/>
            <person name="Koyanagi M"/>
            <person name="Keeley SD"/>
            <person name="Tatsumi K"/>
            <person name="Tanaka K"/>
            <person name="Motone F"/>
            <person name="Kageyama Y"/>
            <person name="Nozu R"/>
            <person name="Adachi N"/>
            <person name="Nishimura O"/>
            <person name="Nakagawa R"/>
            <person name="Tanegashima C"/>
            <person name="Kiyatake I"/>
            <person name="Matsumoto R"/>
            <person name="Murakumo K"/>
            <person name="Nishida K"/>
            <person name="Terakita A"/>
            <person name="Kuratani S"/>
            <person name="Sato K"/>
            <person name="Hyodo S Kuraku.S."/>
        </authorList>
    </citation>
    <scope>NUCLEOTIDE SEQUENCE [LARGE SCALE GENOMIC DNA]</scope>
</reference>
<dbReference type="EMBL" id="BEZZ01004640">
    <property type="protein sequence ID" value="GCC18848.1"/>
    <property type="molecule type" value="Genomic_DNA"/>
</dbReference>
<evidence type="ECO:0000313" key="7">
    <source>
        <dbReference type="EMBL" id="GCC18848.1"/>
    </source>
</evidence>
<dbReference type="Pfam" id="PF13424">
    <property type="entry name" value="TPR_12"/>
    <property type="match status" value="1"/>
</dbReference>
<feature type="non-terminal residue" evidence="7">
    <location>
        <position position="1"/>
    </location>
</feature>
<keyword evidence="5" id="KW-0809">Transit peptide</keyword>
<dbReference type="GO" id="GO:0005743">
    <property type="term" value="C:mitochondrial inner membrane"/>
    <property type="evidence" value="ECO:0007669"/>
    <property type="project" value="TreeGrafter"/>
</dbReference>
<evidence type="ECO:0000256" key="4">
    <source>
        <dbReference type="ARBA" id="ARBA00022803"/>
    </source>
</evidence>
<dbReference type="AlphaFoldDB" id="A0A401RL16"/>
<organism evidence="7 8">
    <name type="scientific">Chiloscyllium punctatum</name>
    <name type="common">Brownbanded bambooshark</name>
    <name type="synonym">Hemiscyllium punctatum</name>
    <dbReference type="NCBI Taxonomy" id="137246"/>
    <lineage>
        <taxon>Eukaryota</taxon>
        <taxon>Metazoa</taxon>
        <taxon>Chordata</taxon>
        <taxon>Craniata</taxon>
        <taxon>Vertebrata</taxon>
        <taxon>Chondrichthyes</taxon>
        <taxon>Elasmobranchii</taxon>
        <taxon>Galeomorphii</taxon>
        <taxon>Galeoidea</taxon>
        <taxon>Orectolobiformes</taxon>
        <taxon>Hemiscylliidae</taxon>
        <taxon>Chiloscyllium</taxon>
    </lineage>
</organism>
<dbReference type="Gene3D" id="1.25.40.10">
    <property type="entry name" value="Tetratricopeptide repeat domain"/>
    <property type="match status" value="1"/>
</dbReference>
<comment type="subcellular location">
    <subcellularLocation>
        <location evidence="1">Mitochondrion</location>
    </subcellularLocation>
</comment>
<keyword evidence="3" id="KW-0677">Repeat</keyword>
<comment type="similarity">
    <text evidence="2">Belongs to the TTC19 family.</text>
</comment>
<evidence type="ECO:0000256" key="1">
    <source>
        <dbReference type="ARBA" id="ARBA00004173"/>
    </source>
</evidence>
<dbReference type="InterPro" id="IPR040395">
    <property type="entry name" value="TTC19"/>
</dbReference>
<keyword evidence="8" id="KW-1185">Reference proteome</keyword>
<evidence type="ECO:0000256" key="2">
    <source>
        <dbReference type="ARBA" id="ARBA00008219"/>
    </source>
</evidence>
<dbReference type="GO" id="GO:0034551">
    <property type="term" value="P:mitochondrial respiratory chain complex III assembly"/>
    <property type="evidence" value="ECO:0007669"/>
    <property type="project" value="InterPro"/>
</dbReference>
<protein>
    <submittedName>
        <fullName evidence="7">Uncharacterized protein</fullName>
    </submittedName>
</protein>